<reference evidence="16 17" key="1">
    <citation type="journal article" date="2014" name="MBio">
        <title>Differential genome evolution between companion symbionts in an insect-bacterial symbiosis.</title>
        <authorList>
            <person name="Bennett G.M."/>
            <person name="McCutcheon J.P."/>
            <person name="MacDonald B.R."/>
            <person name="Romanovicz D."/>
            <person name="Moran N.A."/>
        </authorList>
    </citation>
    <scope>NUCLEOTIDE SEQUENCE [LARGE SCALE GENOMIC DNA]</scope>
    <source>
        <strain evidence="16 17">BGSS</strain>
    </source>
</reference>
<dbReference type="PIRSF" id="PIRSF006250">
    <property type="entry name" value="NadC_ModD"/>
    <property type="match status" value="1"/>
</dbReference>
<dbReference type="GO" id="GO:0005737">
    <property type="term" value="C:cytoplasm"/>
    <property type="evidence" value="ECO:0007669"/>
    <property type="project" value="TreeGrafter"/>
</dbReference>
<dbReference type="Proteomes" id="UP000067325">
    <property type="component" value="Chromosome"/>
</dbReference>
<feature type="binding site" evidence="13">
    <location>
        <begin position="151"/>
        <end position="153"/>
    </location>
    <ligand>
        <name>substrate</name>
    </ligand>
</feature>
<dbReference type="GO" id="GO:0009435">
    <property type="term" value="P:NAD+ biosynthetic process"/>
    <property type="evidence" value="ECO:0007669"/>
    <property type="project" value="UniProtKB-UniPathway"/>
</dbReference>
<accession>A0A088MYQ0</accession>
<name>A0A088MYQ0_9GAMM</name>
<evidence type="ECO:0000256" key="7">
    <source>
        <dbReference type="ARBA" id="ARBA00022676"/>
    </source>
</evidence>
<protein>
    <recommendedName>
        <fullName evidence="11">Probable nicotinate-nucleotide pyrophosphorylase [carboxylating]</fullName>
        <ecNumber evidence="5">2.4.2.19</ecNumber>
    </recommendedName>
    <alternativeName>
        <fullName evidence="9">Quinolinate phosphoribosyltransferase [decarboxylating]</fullName>
    </alternativeName>
</protein>
<comment type="catalytic activity">
    <reaction evidence="10">
        <text>nicotinate beta-D-ribonucleotide + CO2 + diphosphate = quinolinate + 5-phospho-alpha-D-ribose 1-diphosphate + 2 H(+)</text>
        <dbReference type="Rhea" id="RHEA:12733"/>
        <dbReference type="ChEBI" id="CHEBI:15378"/>
        <dbReference type="ChEBI" id="CHEBI:16526"/>
        <dbReference type="ChEBI" id="CHEBI:29959"/>
        <dbReference type="ChEBI" id="CHEBI:33019"/>
        <dbReference type="ChEBI" id="CHEBI:57502"/>
        <dbReference type="ChEBI" id="CHEBI:58017"/>
        <dbReference type="EC" id="2.4.2.19"/>
    </reaction>
</comment>
<organism evidence="16 17">
    <name type="scientific">Candidatus Palibaumannia cicadellinicola</name>
    <dbReference type="NCBI Taxonomy" id="186490"/>
    <lineage>
        <taxon>Bacteria</taxon>
        <taxon>Pseudomonadati</taxon>
        <taxon>Pseudomonadota</taxon>
        <taxon>Gammaproteobacteria</taxon>
        <taxon>Candidatus Palibaumannia</taxon>
    </lineage>
</organism>
<dbReference type="FunFam" id="3.20.20.70:FF:000030">
    <property type="entry name" value="Nicotinate-nucleotide pyrophosphorylase, carboxylating"/>
    <property type="match status" value="1"/>
</dbReference>
<evidence type="ECO:0000259" key="14">
    <source>
        <dbReference type="Pfam" id="PF01729"/>
    </source>
</evidence>
<dbReference type="InterPro" id="IPR004393">
    <property type="entry name" value="NadC"/>
</dbReference>
<feature type="binding site" evidence="13">
    <location>
        <position position="175"/>
    </location>
    <ligand>
        <name>substrate</name>
    </ligand>
</feature>
<feature type="domain" description="Quinolinate phosphoribosyl transferase N-terminal" evidence="15">
    <location>
        <begin position="44"/>
        <end position="128"/>
    </location>
</feature>
<feature type="binding site" evidence="13">
    <location>
        <position position="185"/>
    </location>
    <ligand>
        <name>substrate</name>
    </ligand>
</feature>
<feature type="binding site" evidence="13">
    <location>
        <position position="239"/>
    </location>
    <ligand>
        <name>substrate</name>
    </ligand>
</feature>
<comment type="subunit">
    <text evidence="4">Hexamer formed by 3 homodimers.</text>
</comment>
<proteinExistence type="inferred from homology"/>
<feature type="domain" description="Quinolinate phosphoribosyl transferase C-terminal" evidence="14">
    <location>
        <begin position="130"/>
        <end position="298"/>
    </location>
</feature>
<dbReference type="CDD" id="cd01572">
    <property type="entry name" value="QPRTase"/>
    <property type="match status" value="1"/>
</dbReference>
<comment type="pathway">
    <text evidence="2">Cofactor biosynthesis; NAD(+) biosynthesis; nicotinate D-ribonucleotide from quinolinate: step 1/1.</text>
</comment>
<gene>
    <name evidence="16" type="ORF">IM45_1123</name>
</gene>
<dbReference type="OrthoDB" id="9782546at2"/>
<keyword evidence="6" id="KW-0662">Pyridine nucleotide biosynthesis</keyword>
<sequence>MFSSSYNTKIRKAELFTRIQQDLPYTVSFALQEDLGGITNAQADITAQLIPHQSKSTAVIITRENGVFCGKNWFQEVFKQLGGNINIHWQVNDGDIIQANQLLCNMIGSTQILLTGERTALNFIQTMSGVASTVKRYADVLKHTKTKLLDTRKTLPGLRTAFKYAVLCGGGSNHRLGLTDGFLIKENHIIAAGSIAKAVANAIELRTHMSSNIPIEVEVENLQELIQALETKADIIMLDNFSYQDITRAVTITKQRILLEVSGNITLKNLPEYILMGIDYISIGAFTKHVHALDLSMRLS</sequence>
<dbReference type="EC" id="2.4.2.19" evidence="5"/>
<keyword evidence="8 12" id="KW-0808">Transferase</keyword>
<evidence type="ECO:0000256" key="11">
    <source>
        <dbReference type="ARBA" id="ARBA00069173"/>
    </source>
</evidence>
<evidence type="ECO:0000256" key="13">
    <source>
        <dbReference type="PIRSR" id="PIRSR006250-1"/>
    </source>
</evidence>
<evidence type="ECO:0000256" key="10">
    <source>
        <dbReference type="ARBA" id="ARBA00047445"/>
    </source>
</evidence>
<dbReference type="InterPro" id="IPR022412">
    <property type="entry name" value="Quinolinate_PRibosylTrfase_N"/>
</dbReference>
<dbReference type="PANTHER" id="PTHR32179">
    <property type="entry name" value="NICOTINATE-NUCLEOTIDE PYROPHOSPHORYLASE [CARBOXYLATING]"/>
    <property type="match status" value="1"/>
</dbReference>
<evidence type="ECO:0000256" key="6">
    <source>
        <dbReference type="ARBA" id="ARBA00022642"/>
    </source>
</evidence>
<dbReference type="Gene3D" id="3.20.20.70">
    <property type="entry name" value="Aldolase class I"/>
    <property type="match status" value="1"/>
</dbReference>
<evidence type="ECO:0000256" key="8">
    <source>
        <dbReference type="ARBA" id="ARBA00022679"/>
    </source>
</evidence>
<dbReference type="InterPro" id="IPR027277">
    <property type="entry name" value="NadC/ModD"/>
</dbReference>
<dbReference type="SUPFAM" id="SSF54675">
    <property type="entry name" value="Nicotinate/Quinolinate PRTase N-terminal domain-like"/>
    <property type="match status" value="1"/>
</dbReference>
<evidence type="ECO:0000256" key="9">
    <source>
        <dbReference type="ARBA" id="ARBA00033102"/>
    </source>
</evidence>
<dbReference type="EMBL" id="CP008985">
    <property type="protein sequence ID" value="AIN47427.1"/>
    <property type="molecule type" value="Genomic_DNA"/>
</dbReference>
<evidence type="ECO:0000256" key="4">
    <source>
        <dbReference type="ARBA" id="ARBA00011218"/>
    </source>
</evidence>
<dbReference type="NCBIfam" id="TIGR00078">
    <property type="entry name" value="nadC"/>
    <property type="match status" value="1"/>
</dbReference>
<evidence type="ECO:0000313" key="17">
    <source>
        <dbReference type="Proteomes" id="UP000067325"/>
    </source>
</evidence>
<dbReference type="UniPathway" id="UPA00253">
    <property type="reaction ID" value="UER00331"/>
</dbReference>
<keyword evidence="7 12" id="KW-0328">Glycosyltransferase</keyword>
<comment type="similarity">
    <text evidence="3 12">Belongs to the NadC/ModD family.</text>
</comment>
<dbReference type="GO" id="GO:0004514">
    <property type="term" value="F:nicotinate-nucleotide diphosphorylase (carboxylating) activity"/>
    <property type="evidence" value="ECO:0007669"/>
    <property type="project" value="UniProtKB-EC"/>
</dbReference>
<evidence type="ECO:0000256" key="3">
    <source>
        <dbReference type="ARBA" id="ARBA00009400"/>
    </source>
</evidence>
<evidence type="ECO:0000256" key="12">
    <source>
        <dbReference type="PIRNR" id="PIRNR006250"/>
    </source>
</evidence>
<evidence type="ECO:0000256" key="2">
    <source>
        <dbReference type="ARBA" id="ARBA00004893"/>
    </source>
</evidence>
<dbReference type="KEGG" id="bcib:IM45_1123"/>
<dbReference type="Pfam" id="PF01729">
    <property type="entry name" value="QRPTase_C"/>
    <property type="match status" value="1"/>
</dbReference>
<dbReference type="RefSeq" id="WP_038499021.1">
    <property type="nucleotide sequence ID" value="NZ_CP008985.1"/>
</dbReference>
<dbReference type="eggNOG" id="COG0157">
    <property type="taxonomic scope" value="Bacteria"/>
</dbReference>
<dbReference type="PANTHER" id="PTHR32179:SF3">
    <property type="entry name" value="NICOTINATE-NUCLEOTIDE PYROPHOSPHORYLASE [CARBOXYLATING]"/>
    <property type="match status" value="1"/>
</dbReference>
<evidence type="ECO:0000256" key="5">
    <source>
        <dbReference type="ARBA" id="ARBA00011944"/>
    </source>
</evidence>
<dbReference type="InterPro" id="IPR013785">
    <property type="entry name" value="Aldolase_TIM"/>
</dbReference>
<dbReference type="InterPro" id="IPR036068">
    <property type="entry name" value="Nicotinate_pribotase-like_C"/>
</dbReference>
<dbReference type="FunFam" id="3.90.1170.20:FF:000001">
    <property type="entry name" value="Nicotinate-nucleotide diphosphorylase (Carboxylating)"/>
    <property type="match status" value="1"/>
</dbReference>
<evidence type="ECO:0000256" key="1">
    <source>
        <dbReference type="ARBA" id="ARBA00003237"/>
    </source>
</evidence>
<dbReference type="Pfam" id="PF02749">
    <property type="entry name" value="QRPTase_N"/>
    <property type="match status" value="1"/>
</dbReference>
<evidence type="ECO:0000313" key="16">
    <source>
        <dbReference type="EMBL" id="AIN47427.1"/>
    </source>
</evidence>
<feature type="binding site" evidence="13">
    <location>
        <begin position="283"/>
        <end position="285"/>
    </location>
    <ligand>
        <name>substrate</name>
    </ligand>
</feature>
<dbReference type="AlphaFoldDB" id="A0A088MYQ0"/>
<evidence type="ECO:0000259" key="15">
    <source>
        <dbReference type="Pfam" id="PF02749"/>
    </source>
</evidence>
<dbReference type="GO" id="GO:0034213">
    <property type="term" value="P:quinolinate catabolic process"/>
    <property type="evidence" value="ECO:0007669"/>
    <property type="project" value="TreeGrafter"/>
</dbReference>
<dbReference type="InterPro" id="IPR002638">
    <property type="entry name" value="Quinolinate_PRibosylTrfase_C"/>
</dbReference>
<feature type="binding site" evidence="13">
    <location>
        <position position="218"/>
    </location>
    <ligand>
        <name>substrate</name>
    </ligand>
</feature>
<dbReference type="Gene3D" id="3.90.1170.20">
    <property type="entry name" value="Quinolinate phosphoribosyl transferase, N-terminal domain"/>
    <property type="match status" value="1"/>
</dbReference>
<dbReference type="SUPFAM" id="SSF51690">
    <property type="entry name" value="Nicotinate/Quinolinate PRTase C-terminal domain-like"/>
    <property type="match status" value="1"/>
</dbReference>
<dbReference type="InterPro" id="IPR037128">
    <property type="entry name" value="Quinolinate_PRibosylTase_N_sf"/>
</dbReference>
<feature type="binding site" evidence="13">
    <location>
        <position position="118"/>
    </location>
    <ligand>
        <name>substrate</name>
    </ligand>
</feature>
<feature type="binding site" evidence="13">
    <location>
        <begin position="262"/>
        <end position="264"/>
    </location>
    <ligand>
        <name>substrate</name>
    </ligand>
</feature>
<comment type="function">
    <text evidence="1">Involved in the catabolism of quinolinic acid (QA).</text>
</comment>